<dbReference type="GO" id="GO:0003700">
    <property type="term" value="F:DNA-binding transcription factor activity"/>
    <property type="evidence" value="ECO:0007669"/>
    <property type="project" value="TreeGrafter"/>
</dbReference>
<dbReference type="RefSeq" id="WP_146350655.1">
    <property type="nucleotide sequence ID" value="NZ_VOBR01000005.1"/>
</dbReference>
<dbReference type="InterPro" id="IPR050109">
    <property type="entry name" value="HTH-type_TetR-like_transc_reg"/>
</dbReference>
<dbReference type="PANTHER" id="PTHR30055">
    <property type="entry name" value="HTH-TYPE TRANSCRIPTIONAL REGULATOR RUTR"/>
    <property type="match status" value="1"/>
</dbReference>
<dbReference type="PROSITE" id="PS50977">
    <property type="entry name" value="HTH_TETR_2"/>
    <property type="match status" value="1"/>
</dbReference>
<keyword evidence="1 2" id="KW-0238">DNA-binding</keyword>
<dbReference type="PANTHER" id="PTHR30055:SF209">
    <property type="entry name" value="POSSIBLE TRANSCRIPTIONAL REGULATORY PROTEIN (PROBABLY TETR-FAMILY)"/>
    <property type="match status" value="1"/>
</dbReference>
<organism evidence="4 5">
    <name type="scientific">Lentzea tibetensis</name>
    <dbReference type="NCBI Taxonomy" id="2591470"/>
    <lineage>
        <taxon>Bacteria</taxon>
        <taxon>Bacillati</taxon>
        <taxon>Actinomycetota</taxon>
        <taxon>Actinomycetes</taxon>
        <taxon>Pseudonocardiales</taxon>
        <taxon>Pseudonocardiaceae</taxon>
        <taxon>Lentzea</taxon>
    </lineage>
</organism>
<reference evidence="4 5" key="1">
    <citation type="submission" date="2019-07" db="EMBL/GenBank/DDBJ databases">
        <title>Lentzea xizangensis sp. nov., isolated from Qinghai-Tibetan Plateau Soils.</title>
        <authorList>
            <person name="Huang J."/>
        </authorList>
    </citation>
    <scope>NUCLEOTIDE SEQUENCE [LARGE SCALE GENOMIC DNA]</scope>
    <source>
        <strain evidence="4 5">FXJ1.1311</strain>
    </source>
</reference>
<evidence type="ECO:0000313" key="5">
    <source>
        <dbReference type="Proteomes" id="UP000316639"/>
    </source>
</evidence>
<dbReference type="Gene3D" id="1.10.357.10">
    <property type="entry name" value="Tetracycline Repressor, domain 2"/>
    <property type="match status" value="1"/>
</dbReference>
<dbReference type="EMBL" id="VOBR01000005">
    <property type="protein sequence ID" value="TWP52599.1"/>
    <property type="molecule type" value="Genomic_DNA"/>
</dbReference>
<comment type="caution">
    <text evidence="4">The sequence shown here is derived from an EMBL/GenBank/DDBJ whole genome shotgun (WGS) entry which is preliminary data.</text>
</comment>
<dbReference type="Proteomes" id="UP000316639">
    <property type="component" value="Unassembled WGS sequence"/>
</dbReference>
<dbReference type="GO" id="GO:0000976">
    <property type="term" value="F:transcription cis-regulatory region binding"/>
    <property type="evidence" value="ECO:0007669"/>
    <property type="project" value="TreeGrafter"/>
</dbReference>
<dbReference type="InterPro" id="IPR009057">
    <property type="entry name" value="Homeodomain-like_sf"/>
</dbReference>
<proteinExistence type="predicted"/>
<dbReference type="OrthoDB" id="5177743at2"/>
<evidence type="ECO:0000259" key="3">
    <source>
        <dbReference type="PROSITE" id="PS50977"/>
    </source>
</evidence>
<protein>
    <submittedName>
        <fullName evidence="4">TetR/AcrR family transcriptional regulator</fullName>
    </submittedName>
</protein>
<name>A0A563EY58_9PSEU</name>
<dbReference type="InterPro" id="IPR001647">
    <property type="entry name" value="HTH_TetR"/>
</dbReference>
<dbReference type="SUPFAM" id="SSF46689">
    <property type="entry name" value="Homeodomain-like"/>
    <property type="match status" value="1"/>
</dbReference>
<keyword evidence="5" id="KW-1185">Reference proteome</keyword>
<evidence type="ECO:0000256" key="2">
    <source>
        <dbReference type="PROSITE-ProRule" id="PRU00335"/>
    </source>
</evidence>
<evidence type="ECO:0000256" key="1">
    <source>
        <dbReference type="ARBA" id="ARBA00023125"/>
    </source>
</evidence>
<sequence>MQKQRLLDAVVGHLASGGSGDVTLRGIAAAVGTSHRMLIYHFGSKEQLLVDVVREVEARQKAALADLADCPPEEMGRLFWKRLTSPELRPLERLFFELYGQAAQGRLGETGLLDGIVDDWLPALVALGLSQGMTPQRARASARLALAVSRGLLLDLVATDDLEAVNEAMELFLDLYSTASTPR</sequence>
<accession>A0A563EY58</accession>
<evidence type="ECO:0000313" key="4">
    <source>
        <dbReference type="EMBL" id="TWP52599.1"/>
    </source>
</evidence>
<dbReference type="AlphaFoldDB" id="A0A563EY58"/>
<feature type="DNA-binding region" description="H-T-H motif" evidence="2">
    <location>
        <begin position="23"/>
        <end position="42"/>
    </location>
</feature>
<dbReference type="Pfam" id="PF00440">
    <property type="entry name" value="TetR_N"/>
    <property type="match status" value="1"/>
</dbReference>
<gene>
    <name evidence="4" type="ORF">FKR81_09845</name>
</gene>
<feature type="domain" description="HTH tetR-type" evidence="3">
    <location>
        <begin position="1"/>
        <end position="60"/>
    </location>
</feature>